<reference evidence="2 3" key="1">
    <citation type="journal article" date="2015" name="Stand. Genomic Sci.">
        <title>Genomic Encyclopedia of Bacterial and Archaeal Type Strains, Phase III: the genomes of soil and plant-associated and newly described type strains.</title>
        <authorList>
            <person name="Whitman W.B."/>
            <person name="Woyke T."/>
            <person name="Klenk H.P."/>
            <person name="Zhou Y."/>
            <person name="Lilburn T.G."/>
            <person name="Beck B.J."/>
            <person name="De Vos P."/>
            <person name="Vandamme P."/>
            <person name="Eisen J.A."/>
            <person name="Garrity G."/>
            <person name="Hugenholtz P."/>
            <person name="Kyrpides N.C."/>
        </authorList>
    </citation>
    <scope>NUCLEOTIDE SEQUENCE [LARGE SCALE GENOMIC DNA]</scope>
    <source>
        <strain evidence="2 3">VKM Ac-2540</strain>
    </source>
</reference>
<proteinExistence type="predicted"/>
<name>A0A4Q7VXZ2_9ACTN</name>
<gene>
    <name evidence="2" type="ORF">EV645_7717</name>
</gene>
<comment type="caution">
    <text evidence="2">The sequence shown here is derived from an EMBL/GenBank/DDBJ whole genome shotgun (WGS) entry which is preliminary data.</text>
</comment>
<dbReference type="Pfam" id="PF08044">
    <property type="entry name" value="DUF1707"/>
    <property type="match status" value="1"/>
</dbReference>
<dbReference type="EMBL" id="SHKR01000018">
    <property type="protein sequence ID" value="RZU01622.1"/>
    <property type="molecule type" value="Genomic_DNA"/>
</dbReference>
<dbReference type="AlphaFoldDB" id="A0A4Q7VXZ2"/>
<evidence type="ECO:0000259" key="1">
    <source>
        <dbReference type="Pfam" id="PF08044"/>
    </source>
</evidence>
<keyword evidence="3" id="KW-1185">Reference proteome</keyword>
<accession>A0A4Q7VXZ2</accession>
<dbReference type="PANTHER" id="PTHR40763">
    <property type="entry name" value="MEMBRANE PROTEIN-RELATED"/>
    <property type="match status" value="1"/>
</dbReference>
<evidence type="ECO:0000313" key="3">
    <source>
        <dbReference type="Proteomes" id="UP000292027"/>
    </source>
</evidence>
<organism evidence="2 3">
    <name type="scientific">Kribbella rubisoli</name>
    <dbReference type="NCBI Taxonomy" id="3075929"/>
    <lineage>
        <taxon>Bacteria</taxon>
        <taxon>Bacillati</taxon>
        <taxon>Actinomycetota</taxon>
        <taxon>Actinomycetes</taxon>
        <taxon>Propionibacteriales</taxon>
        <taxon>Kribbellaceae</taxon>
        <taxon>Kribbella</taxon>
    </lineage>
</organism>
<dbReference type="Proteomes" id="UP000292027">
    <property type="component" value="Unassembled WGS sequence"/>
</dbReference>
<sequence length="203" mass="22212">MRPTSGRNSGLAVWSCSGYYSGLVTFVPGDRSPAIGDVDRDTAVRRVQEAYTDGILTHEEMDARLHQVLSARTRQDIQRALASLPAPDPGRSATIGAASGRISRAGVWRVPRTLKVHSAFGRVRLDLTRAIFEHQEVDIELKLGTGGAKIRVPRNAVVELEGLHTAWKDSQYKPPRGSTGTGPRIRITGAVGFGKVRIRHARW</sequence>
<dbReference type="PANTHER" id="PTHR40763:SF5">
    <property type="entry name" value="MEMBRANE PROTEIN"/>
    <property type="match status" value="1"/>
</dbReference>
<feature type="domain" description="DUF1707" evidence="1">
    <location>
        <begin position="35"/>
        <end position="85"/>
    </location>
</feature>
<protein>
    <submittedName>
        <fullName evidence="2">Uncharacterized protein DUF1707</fullName>
    </submittedName>
</protein>
<evidence type="ECO:0000313" key="2">
    <source>
        <dbReference type="EMBL" id="RZU01622.1"/>
    </source>
</evidence>
<dbReference type="InterPro" id="IPR012551">
    <property type="entry name" value="DUF1707_SHOCT-like"/>
</dbReference>